<dbReference type="AlphaFoldDB" id="A0AAE9ZXB9"/>
<dbReference type="Proteomes" id="UP001218638">
    <property type="component" value="Chromosome"/>
</dbReference>
<dbReference type="PANTHER" id="PTHR43133:SF62">
    <property type="entry name" value="RNA POLYMERASE SIGMA FACTOR SIGZ"/>
    <property type="match status" value="1"/>
</dbReference>
<gene>
    <name evidence="7" type="ORF">PXH66_19990</name>
</gene>
<proteinExistence type="inferred from homology"/>
<name>A0AAE9ZXB9_9BACT</name>
<dbReference type="InterPro" id="IPR013325">
    <property type="entry name" value="RNA_pol_sigma_r2"/>
</dbReference>
<dbReference type="InterPro" id="IPR036388">
    <property type="entry name" value="WH-like_DNA-bd_sf"/>
</dbReference>
<evidence type="ECO:0000313" key="7">
    <source>
        <dbReference type="EMBL" id="WED64630.1"/>
    </source>
</evidence>
<accession>A0AAE9ZXB9</accession>
<sequence length="190" mass="21922">MDDSSDHELMLAVRAGELARLGDLFERHHQPLYGFLARLTCSRDTAEDLVQIVFQRILKYRHTYRDEGKFTAWLYHLARRVAADHFRRHARVPTPTDPADFFDLSDDSAPAADEQTAQRDELALMNTALANLPRDQRELLVLHRFQHLRHEEIGRLLNISAGTAKVRVHRALGALRDAFFKLRHRPPLSA</sequence>
<dbReference type="SUPFAM" id="SSF88659">
    <property type="entry name" value="Sigma3 and sigma4 domains of RNA polymerase sigma factors"/>
    <property type="match status" value="1"/>
</dbReference>
<evidence type="ECO:0000256" key="2">
    <source>
        <dbReference type="ARBA" id="ARBA00023015"/>
    </source>
</evidence>
<dbReference type="RefSeq" id="WP_330930738.1">
    <property type="nucleotide sequence ID" value="NZ_CP119075.1"/>
</dbReference>
<evidence type="ECO:0000256" key="1">
    <source>
        <dbReference type="ARBA" id="ARBA00010641"/>
    </source>
</evidence>
<dbReference type="GO" id="GO:0016987">
    <property type="term" value="F:sigma factor activity"/>
    <property type="evidence" value="ECO:0007669"/>
    <property type="project" value="UniProtKB-KW"/>
</dbReference>
<dbReference type="CDD" id="cd06171">
    <property type="entry name" value="Sigma70_r4"/>
    <property type="match status" value="1"/>
</dbReference>
<protein>
    <submittedName>
        <fullName evidence="7">RNA polymerase sigma factor</fullName>
    </submittedName>
</protein>
<dbReference type="KEGG" id="slom:PXH66_19990"/>
<organism evidence="7 8">
    <name type="scientific">Synoicihabitans lomoniglobus</name>
    <dbReference type="NCBI Taxonomy" id="2909285"/>
    <lineage>
        <taxon>Bacteria</taxon>
        <taxon>Pseudomonadati</taxon>
        <taxon>Verrucomicrobiota</taxon>
        <taxon>Opitutia</taxon>
        <taxon>Opitutales</taxon>
        <taxon>Opitutaceae</taxon>
        <taxon>Synoicihabitans</taxon>
    </lineage>
</organism>
<evidence type="ECO:0000256" key="3">
    <source>
        <dbReference type="ARBA" id="ARBA00023082"/>
    </source>
</evidence>
<comment type="similarity">
    <text evidence="1">Belongs to the sigma-70 factor family. ECF subfamily.</text>
</comment>
<evidence type="ECO:0000313" key="8">
    <source>
        <dbReference type="Proteomes" id="UP001218638"/>
    </source>
</evidence>
<dbReference type="SUPFAM" id="SSF88946">
    <property type="entry name" value="Sigma2 domain of RNA polymerase sigma factors"/>
    <property type="match status" value="1"/>
</dbReference>
<dbReference type="InterPro" id="IPR014284">
    <property type="entry name" value="RNA_pol_sigma-70_dom"/>
</dbReference>
<evidence type="ECO:0000256" key="4">
    <source>
        <dbReference type="ARBA" id="ARBA00023163"/>
    </source>
</evidence>
<dbReference type="Gene3D" id="1.10.10.10">
    <property type="entry name" value="Winged helix-like DNA-binding domain superfamily/Winged helix DNA-binding domain"/>
    <property type="match status" value="1"/>
</dbReference>
<feature type="domain" description="RNA polymerase sigma-70 region 2" evidence="5">
    <location>
        <begin position="24"/>
        <end position="91"/>
    </location>
</feature>
<dbReference type="GO" id="GO:0006352">
    <property type="term" value="P:DNA-templated transcription initiation"/>
    <property type="evidence" value="ECO:0007669"/>
    <property type="project" value="InterPro"/>
</dbReference>
<dbReference type="InterPro" id="IPR039425">
    <property type="entry name" value="RNA_pol_sigma-70-like"/>
</dbReference>
<keyword evidence="4" id="KW-0804">Transcription</keyword>
<evidence type="ECO:0000259" key="5">
    <source>
        <dbReference type="Pfam" id="PF04542"/>
    </source>
</evidence>
<keyword evidence="8" id="KW-1185">Reference proteome</keyword>
<keyword evidence="2" id="KW-0805">Transcription regulation</keyword>
<dbReference type="PANTHER" id="PTHR43133">
    <property type="entry name" value="RNA POLYMERASE ECF-TYPE SIGMA FACTO"/>
    <property type="match status" value="1"/>
</dbReference>
<dbReference type="Pfam" id="PF04542">
    <property type="entry name" value="Sigma70_r2"/>
    <property type="match status" value="1"/>
</dbReference>
<dbReference type="Gene3D" id="1.10.1740.10">
    <property type="match status" value="1"/>
</dbReference>
<dbReference type="NCBIfam" id="TIGR02937">
    <property type="entry name" value="sigma70-ECF"/>
    <property type="match status" value="1"/>
</dbReference>
<dbReference type="InterPro" id="IPR007627">
    <property type="entry name" value="RNA_pol_sigma70_r2"/>
</dbReference>
<dbReference type="EMBL" id="CP119075">
    <property type="protein sequence ID" value="WED64630.1"/>
    <property type="molecule type" value="Genomic_DNA"/>
</dbReference>
<keyword evidence="3" id="KW-0731">Sigma factor</keyword>
<reference evidence="7" key="1">
    <citation type="submission" date="2023-03" db="EMBL/GenBank/DDBJ databases">
        <title>Lomoglobus Profundus gen. nov., sp. nov., a novel member of the phylum Verrucomicrobia, isolated from deep-marine sediment of South China Sea.</title>
        <authorList>
            <person name="Ahmad T."/>
            <person name="Ishaq S.E."/>
            <person name="Wang F."/>
        </authorList>
    </citation>
    <scope>NUCLEOTIDE SEQUENCE</scope>
    <source>
        <strain evidence="7">LMO-M01</strain>
    </source>
</reference>
<evidence type="ECO:0000259" key="6">
    <source>
        <dbReference type="Pfam" id="PF08281"/>
    </source>
</evidence>
<dbReference type="Pfam" id="PF08281">
    <property type="entry name" value="Sigma70_r4_2"/>
    <property type="match status" value="1"/>
</dbReference>
<dbReference type="InterPro" id="IPR013249">
    <property type="entry name" value="RNA_pol_sigma70_r4_t2"/>
</dbReference>
<dbReference type="GO" id="GO:0003677">
    <property type="term" value="F:DNA binding"/>
    <property type="evidence" value="ECO:0007669"/>
    <property type="project" value="InterPro"/>
</dbReference>
<dbReference type="InterPro" id="IPR013324">
    <property type="entry name" value="RNA_pol_sigma_r3/r4-like"/>
</dbReference>
<feature type="domain" description="RNA polymerase sigma factor 70 region 4 type 2" evidence="6">
    <location>
        <begin position="126"/>
        <end position="175"/>
    </location>
</feature>